<dbReference type="OrthoDB" id="5363158at2"/>
<dbReference type="RefSeq" id="WP_073169428.1">
    <property type="nucleotide sequence ID" value="NZ_FQZE01000016.1"/>
</dbReference>
<organism evidence="2 3">
    <name type="scientific">Tangfeifania diversioriginum</name>
    <dbReference type="NCBI Taxonomy" id="1168035"/>
    <lineage>
        <taxon>Bacteria</taxon>
        <taxon>Pseudomonadati</taxon>
        <taxon>Bacteroidota</taxon>
        <taxon>Bacteroidia</taxon>
        <taxon>Marinilabiliales</taxon>
        <taxon>Prolixibacteraceae</taxon>
        <taxon>Tangfeifania</taxon>
    </lineage>
</organism>
<sequence length="236" mass="26524">MQCLIIELACQSCSFRNPEFQNFHKTYELPPPTTLIGLAGAALGLSPKESQDFFESEFEFGISGYTRGKSNDLWKYQKLKGKAFISDILTREILFNGLFVLALVSENQSKIEKLQQAFKNPVFALTLGNSDSLAKVIQVSVIKDFIECNELKNCLVEGNIMNEVLDQPNGLEFSLKDGIDPLSYEIPVAFEYDSNYGVRKVVKRKEFSFIGSGVHIKGLSKRGVIYKEIQIPLFSI</sequence>
<dbReference type="Gene3D" id="3.30.70.2660">
    <property type="match status" value="1"/>
</dbReference>
<proteinExistence type="predicted"/>
<dbReference type="Proteomes" id="UP000184050">
    <property type="component" value="Unassembled WGS sequence"/>
</dbReference>
<name>A0A1M6IBA0_9BACT</name>
<reference evidence="2 3" key="1">
    <citation type="submission" date="2016-11" db="EMBL/GenBank/DDBJ databases">
        <authorList>
            <person name="Jaros S."/>
            <person name="Januszkiewicz K."/>
            <person name="Wedrychowicz H."/>
        </authorList>
    </citation>
    <scope>NUCLEOTIDE SEQUENCE [LARGE SCALE GENOMIC DNA]</scope>
    <source>
        <strain evidence="2 3">DSM 27063</strain>
    </source>
</reference>
<dbReference type="AlphaFoldDB" id="A0A1M6IBA0"/>
<keyword evidence="3" id="KW-1185">Reference proteome</keyword>
<dbReference type="Pfam" id="PF09704">
    <property type="entry name" value="Cas_Cas5d"/>
    <property type="match status" value="1"/>
</dbReference>
<gene>
    <name evidence="2" type="ORF">SAMN05444280_11629</name>
</gene>
<keyword evidence="1" id="KW-0051">Antiviral defense</keyword>
<dbReference type="GO" id="GO:0043571">
    <property type="term" value="P:maintenance of CRISPR repeat elements"/>
    <property type="evidence" value="ECO:0007669"/>
    <property type="project" value="InterPro"/>
</dbReference>
<accession>A0A1M6IBA0</accession>
<dbReference type="GO" id="GO:0051607">
    <property type="term" value="P:defense response to virus"/>
    <property type="evidence" value="ECO:0007669"/>
    <property type="project" value="UniProtKB-KW"/>
</dbReference>
<evidence type="ECO:0000313" key="3">
    <source>
        <dbReference type="Proteomes" id="UP000184050"/>
    </source>
</evidence>
<dbReference type="CDD" id="cd09693">
    <property type="entry name" value="Cas5_I"/>
    <property type="match status" value="1"/>
</dbReference>
<dbReference type="NCBIfam" id="TIGR02593">
    <property type="entry name" value="CRISPR_cas5"/>
    <property type="match status" value="1"/>
</dbReference>
<dbReference type="STRING" id="1168035.SAMN05444280_11629"/>
<evidence type="ECO:0000256" key="1">
    <source>
        <dbReference type="ARBA" id="ARBA00023118"/>
    </source>
</evidence>
<dbReference type="InterPro" id="IPR021124">
    <property type="entry name" value="CRISPR-assoc_prot_Cas5"/>
</dbReference>
<evidence type="ECO:0000313" key="2">
    <source>
        <dbReference type="EMBL" id="SHJ31750.1"/>
    </source>
</evidence>
<dbReference type="InterPro" id="IPR013422">
    <property type="entry name" value="CRISPR-assoc_prot_Cas5_N"/>
</dbReference>
<dbReference type="EMBL" id="FQZE01000016">
    <property type="protein sequence ID" value="SHJ31750.1"/>
    <property type="molecule type" value="Genomic_DNA"/>
</dbReference>
<protein>
    <submittedName>
        <fullName evidence="2">CRISPR-associated protein, Cas5 family</fullName>
    </submittedName>
</protein>